<keyword evidence="2" id="KW-1185">Reference proteome</keyword>
<dbReference type="InterPro" id="IPR009351">
    <property type="entry name" value="AlkZ-like"/>
</dbReference>
<organism evidence="1 2">
    <name type="scientific">Glutamicibacter mishrai</name>
    <dbReference type="NCBI Taxonomy" id="1775880"/>
    <lineage>
        <taxon>Bacteria</taxon>
        <taxon>Bacillati</taxon>
        <taxon>Actinomycetota</taxon>
        <taxon>Actinomycetes</taxon>
        <taxon>Micrococcales</taxon>
        <taxon>Micrococcaceae</taxon>
        <taxon>Glutamicibacter</taxon>
    </lineage>
</organism>
<dbReference type="PANTHER" id="PTHR30528:SF0">
    <property type="entry name" value="CYTOPLASMIC PROTEIN"/>
    <property type="match status" value="1"/>
</dbReference>
<protein>
    <submittedName>
        <fullName evidence="1">Winged helix-turn-helix domain-containing protein</fullName>
    </submittedName>
</protein>
<proteinExistence type="predicted"/>
<dbReference type="RefSeq" id="WP_172511136.1">
    <property type="nucleotide sequence ID" value="NZ_CP032549.1"/>
</dbReference>
<evidence type="ECO:0000313" key="1">
    <source>
        <dbReference type="EMBL" id="QIV85968.1"/>
    </source>
</evidence>
<reference evidence="1 2" key="1">
    <citation type="submission" date="2018-09" db="EMBL/GenBank/DDBJ databases">
        <title>Glutamicibacter mishrai S5-52T (LMG 29155T = KCTC 39846T).</title>
        <authorList>
            <person name="Das S.K."/>
        </authorList>
    </citation>
    <scope>NUCLEOTIDE SEQUENCE [LARGE SCALE GENOMIC DNA]</scope>
    <source>
        <strain evidence="1 2">S5-52</strain>
    </source>
</reference>
<gene>
    <name evidence="1" type="ORF">D3791_01815</name>
</gene>
<dbReference type="PANTHER" id="PTHR30528">
    <property type="entry name" value="CYTOPLASMIC PROTEIN"/>
    <property type="match status" value="1"/>
</dbReference>
<accession>A0A6H0SF01</accession>
<dbReference type="AlphaFoldDB" id="A0A6H0SF01"/>
<evidence type="ECO:0000313" key="2">
    <source>
        <dbReference type="Proteomes" id="UP000502331"/>
    </source>
</evidence>
<dbReference type="Proteomes" id="UP000502331">
    <property type="component" value="Chromosome"/>
</dbReference>
<dbReference type="Pfam" id="PF06224">
    <property type="entry name" value="AlkZ-like"/>
    <property type="match status" value="1"/>
</dbReference>
<sequence length="355" mass="40725">MISAVQSISQLQVDSVNVVRRAHYMPLFARLGAYDIEALDTILATPGSPLTEYWAHEASVVSAELVPDLLLWQRRTWIDKSDRFTDEQQELSHRVIEYLAANPGSSAREISSALDVAPVASKEHWGWNWNDTKYVTESLFARAKILTLGRNSQFERRYALAHHVLKKPLEIDELHRNAALERLVARSLEAQGIATAHCVAEYFRLPIRDVKALLAQQAAAGVVEQVQVPEVNEPAYLPLGTKIPRKIEPDLRLISPFDSMVFNRKRLERFFNFEYRIEIYVPEPKRRYGYYVFPMLFGDEFVGRVDLKADRSRSVLHAKSVHFEDGWESQAQQPLLAELERMAQWLRLDSVQVGL</sequence>
<name>A0A6H0SF01_9MICC</name>
<dbReference type="EMBL" id="CP032549">
    <property type="protein sequence ID" value="QIV85968.1"/>
    <property type="molecule type" value="Genomic_DNA"/>
</dbReference>